<accession>A0A2M4D156</accession>
<organism evidence="2">
    <name type="scientific">Anopheles darlingi</name>
    <name type="common">Mosquito</name>
    <dbReference type="NCBI Taxonomy" id="43151"/>
    <lineage>
        <taxon>Eukaryota</taxon>
        <taxon>Metazoa</taxon>
        <taxon>Ecdysozoa</taxon>
        <taxon>Arthropoda</taxon>
        <taxon>Hexapoda</taxon>
        <taxon>Insecta</taxon>
        <taxon>Pterygota</taxon>
        <taxon>Neoptera</taxon>
        <taxon>Endopterygota</taxon>
        <taxon>Diptera</taxon>
        <taxon>Nematocera</taxon>
        <taxon>Culicoidea</taxon>
        <taxon>Culicidae</taxon>
        <taxon>Anophelinae</taxon>
        <taxon>Anopheles</taxon>
    </lineage>
</organism>
<sequence>MLYLLLTHLILSFTLSLSPTRSPVRRNPVALLATSHPFSTLLQPLWRRMGLLFFKTFCSSSSSVNPKVPQHSRIHE</sequence>
<feature type="signal peptide" evidence="1">
    <location>
        <begin position="1"/>
        <end position="16"/>
    </location>
</feature>
<name>A0A2M4D156_ANODA</name>
<dbReference type="EMBL" id="GGFL01007132">
    <property type="protein sequence ID" value="MBW71310.1"/>
    <property type="molecule type" value="Transcribed_RNA"/>
</dbReference>
<reference evidence="2" key="1">
    <citation type="submission" date="2018-01" db="EMBL/GenBank/DDBJ databases">
        <title>An insight into the sialome of Amazonian anophelines.</title>
        <authorList>
            <person name="Ribeiro J.M."/>
            <person name="Scarpassa V."/>
            <person name="Calvo E."/>
        </authorList>
    </citation>
    <scope>NUCLEOTIDE SEQUENCE</scope>
</reference>
<keyword evidence="1" id="KW-0732">Signal</keyword>
<evidence type="ECO:0000256" key="1">
    <source>
        <dbReference type="SAM" id="SignalP"/>
    </source>
</evidence>
<feature type="chain" id="PRO_5014733928" evidence="1">
    <location>
        <begin position="17"/>
        <end position="76"/>
    </location>
</feature>
<evidence type="ECO:0000313" key="2">
    <source>
        <dbReference type="EMBL" id="MBW71310.1"/>
    </source>
</evidence>
<protein>
    <submittedName>
        <fullName evidence="2">Putative secreted protein</fullName>
    </submittedName>
</protein>
<dbReference type="AlphaFoldDB" id="A0A2M4D156"/>
<proteinExistence type="predicted"/>